<dbReference type="GO" id="GO:0000506">
    <property type="term" value="C:glycosylphosphatidylinositol-N-acetylglucosaminyltransferase (GPI-GnT) complex"/>
    <property type="evidence" value="ECO:0007669"/>
    <property type="project" value="InterPro"/>
</dbReference>
<gene>
    <name evidence="5" type="ORF">PSYICH_LOCUS2015</name>
</gene>
<organism evidence="5 6">
    <name type="scientific">Psylliodes chrysocephalus</name>
    <dbReference type="NCBI Taxonomy" id="3402493"/>
    <lineage>
        <taxon>Eukaryota</taxon>
        <taxon>Metazoa</taxon>
        <taxon>Ecdysozoa</taxon>
        <taxon>Arthropoda</taxon>
        <taxon>Hexapoda</taxon>
        <taxon>Insecta</taxon>
        <taxon>Pterygota</taxon>
        <taxon>Neoptera</taxon>
        <taxon>Endopterygota</taxon>
        <taxon>Coleoptera</taxon>
        <taxon>Polyphaga</taxon>
        <taxon>Cucujiformia</taxon>
        <taxon>Chrysomeloidea</taxon>
        <taxon>Chrysomelidae</taxon>
        <taxon>Galerucinae</taxon>
        <taxon>Alticini</taxon>
        <taxon>Psylliodes</taxon>
    </lineage>
</organism>
<dbReference type="PANTHER" id="PTHR15231:SF1">
    <property type="entry name" value="PHOSPHATIDYLINOSITOL N-ACETYLGLUCOSAMINYLTRANSFERASE SUBUNIT H"/>
    <property type="match status" value="1"/>
</dbReference>
<evidence type="ECO:0000313" key="6">
    <source>
        <dbReference type="Proteomes" id="UP001153636"/>
    </source>
</evidence>
<keyword evidence="3" id="KW-0812">Transmembrane</keyword>
<keyword evidence="3" id="KW-1133">Transmembrane helix</keyword>
<dbReference type="EMBL" id="OV651822">
    <property type="protein sequence ID" value="CAH1100545.1"/>
    <property type="molecule type" value="Genomic_DNA"/>
</dbReference>
<dbReference type="AlphaFoldDB" id="A0A9P0CJF1"/>
<feature type="domain" description="Phosphatidylinositol N-acetylglucosaminyltransferase subunit H conserved" evidence="4">
    <location>
        <begin position="94"/>
        <end position="156"/>
    </location>
</feature>
<evidence type="ECO:0000259" key="4">
    <source>
        <dbReference type="Pfam" id="PF10181"/>
    </source>
</evidence>
<proteinExistence type="inferred from homology"/>
<dbReference type="PANTHER" id="PTHR15231">
    <property type="entry name" value="PHOSPHATIDYLINOSITOL N-ACETYLGLUCOSAMINYLTRANSFERASE SUBUNIT H"/>
    <property type="match status" value="1"/>
</dbReference>
<keyword evidence="3" id="KW-0472">Membrane</keyword>
<accession>A0A9P0CJF1</accession>
<reference evidence="5" key="1">
    <citation type="submission" date="2022-01" db="EMBL/GenBank/DDBJ databases">
        <authorList>
            <person name="King R."/>
        </authorList>
    </citation>
    <scope>NUCLEOTIDE SEQUENCE</scope>
</reference>
<protein>
    <recommendedName>
        <fullName evidence="4">Phosphatidylinositol N-acetylglucosaminyltransferase subunit H conserved domain-containing protein</fullName>
    </recommendedName>
</protein>
<dbReference type="OrthoDB" id="6256716at2759"/>
<dbReference type="InterPro" id="IPR019328">
    <property type="entry name" value="PIGH-H_dom"/>
</dbReference>
<evidence type="ECO:0000256" key="1">
    <source>
        <dbReference type="ARBA" id="ARBA00004687"/>
    </source>
</evidence>
<dbReference type="Pfam" id="PF10181">
    <property type="entry name" value="PIG-H"/>
    <property type="match status" value="1"/>
</dbReference>
<dbReference type="GO" id="GO:0006506">
    <property type="term" value="P:GPI anchor biosynthetic process"/>
    <property type="evidence" value="ECO:0007669"/>
    <property type="project" value="InterPro"/>
</dbReference>
<name>A0A9P0CJF1_9CUCU</name>
<feature type="transmembrane region" description="Helical" evidence="3">
    <location>
        <begin position="71"/>
        <end position="90"/>
    </location>
</feature>
<dbReference type="InterPro" id="IPR044215">
    <property type="entry name" value="PIG-H"/>
</dbReference>
<comment type="similarity">
    <text evidence="2">Belongs to the PIGH family.</text>
</comment>
<sequence>MAPVDVKPKYLNFRNINGNEVRLYINEAPSCLQVTIFSCQKNLYQKCICLFITAILNSVLLLYNIVTINVILGILIIILLLLYTVCVTTVEENLVIIKDFGIEISKRNVISTKKVFYPQEQVKRVFINEVIFRRKVLFVMTLLLNDLENDKLVPLFVDTLPQLELLKVTYSHIKHQFHSKIG</sequence>
<evidence type="ECO:0000256" key="2">
    <source>
        <dbReference type="ARBA" id="ARBA00009610"/>
    </source>
</evidence>
<dbReference type="Proteomes" id="UP001153636">
    <property type="component" value="Chromosome 10"/>
</dbReference>
<keyword evidence="6" id="KW-1185">Reference proteome</keyword>
<evidence type="ECO:0000256" key="3">
    <source>
        <dbReference type="SAM" id="Phobius"/>
    </source>
</evidence>
<feature type="transmembrane region" description="Helical" evidence="3">
    <location>
        <begin position="47"/>
        <end position="65"/>
    </location>
</feature>
<evidence type="ECO:0000313" key="5">
    <source>
        <dbReference type="EMBL" id="CAH1100545.1"/>
    </source>
</evidence>
<comment type="pathway">
    <text evidence="1">Glycolipid biosynthesis; glycosylphosphatidylinositol-anchor biosynthesis.</text>
</comment>